<dbReference type="InterPro" id="IPR045063">
    <property type="entry name" value="Dynamin_N"/>
</dbReference>
<dbReference type="OrthoDB" id="3798616at2"/>
<evidence type="ECO:0000313" key="3">
    <source>
        <dbReference type="Proteomes" id="UP000093629"/>
    </source>
</evidence>
<dbReference type="Proteomes" id="UP000093629">
    <property type="component" value="Unassembled WGS sequence"/>
</dbReference>
<dbReference type="EMBL" id="LZLQ01000065">
    <property type="protein sequence ID" value="OBK16496.1"/>
    <property type="molecule type" value="Genomic_DNA"/>
</dbReference>
<proteinExistence type="predicted"/>
<dbReference type="AlphaFoldDB" id="A0A1A3N3W9"/>
<keyword evidence="3" id="KW-1185">Reference proteome</keyword>
<dbReference type="Gene3D" id="3.40.50.300">
    <property type="entry name" value="P-loop containing nucleotide triphosphate hydrolases"/>
    <property type="match status" value="1"/>
</dbReference>
<evidence type="ECO:0000259" key="1">
    <source>
        <dbReference type="Pfam" id="PF00350"/>
    </source>
</evidence>
<comment type="caution">
    <text evidence="2">The sequence shown here is derived from an EMBL/GenBank/DDBJ whole genome shotgun (WGS) entry which is preliminary data.</text>
</comment>
<accession>A0A1A3N3W9</accession>
<organism evidence="2 3">
    <name type="scientific">Mycobacterium asiaticum</name>
    <dbReference type="NCBI Taxonomy" id="1790"/>
    <lineage>
        <taxon>Bacteria</taxon>
        <taxon>Bacillati</taxon>
        <taxon>Actinomycetota</taxon>
        <taxon>Actinomycetes</taxon>
        <taxon>Mycobacteriales</taxon>
        <taxon>Mycobacteriaceae</taxon>
        <taxon>Mycobacterium</taxon>
    </lineage>
</organism>
<dbReference type="InterPro" id="IPR051943">
    <property type="entry name" value="TRAFAC_Dynamin-like_GTPase"/>
</dbReference>
<name>A0A1A3N3W9_MYCAS</name>
<protein>
    <submittedName>
        <fullName evidence="2">Isoniazid-inducible protein iniA</fullName>
    </submittedName>
</protein>
<dbReference type="SUPFAM" id="SSF52540">
    <property type="entry name" value="P-loop containing nucleoside triphosphate hydrolases"/>
    <property type="match status" value="1"/>
</dbReference>
<dbReference type="InterPro" id="IPR027417">
    <property type="entry name" value="P-loop_NTPase"/>
</dbReference>
<dbReference type="RefSeq" id="WP_065158476.1">
    <property type="nucleotide sequence ID" value="NZ_LZLQ01000065.1"/>
</dbReference>
<dbReference type="PANTHER" id="PTHR43681">
    <property type="entry name" value="TRANSMEMBRANE GTPASE FZO"/>
    <property type="match status" value="1"/>
</dbReference>
<feature type="domain" description="Dynamin N-terminal" evidence="1">
    <location>
        <begin position="51"/>
        <end position="199"/>
    </location>
</feature>
<dbReference type="PANTHER" id="PTHR43681:SF1">
    <property type="entry name" value="SARCALUMENIN"/>
    <property type="match status" value="1"/>
</dbReference>
<sequence length="614" mass="67710">MTQPADDPRRVSVIVELIDHTIAIADLHERDDLVQRLRRARARITDPQIRVVIAGQLKQGKSQLLNSLLNLPVARVGDDEATVVITVVSYSPQPTARLVLAAGPNGETATVDLPVDAINSDLRQAPQAAGRRVLRVEIGAPSPLLQGGLAFIDTPGVGGHGQPHLSATLGLLPDADALLMVSDASQEFTEPEMWFLRKAHQVCPVGVVVATKTDLYPRWRDIVNTNAAHLHRARVPMPIIPVSSLLRSHAVSLNDKELNDESNFPAIVKFLSERVLSRENDRIRDEVLAEIRSATEQLTVSASSELSVVNDPRVRDQLAADLERRKQEAQDALQATALWQQVLNDGFTDLSNDVDHDLRARFRALTDDLERQIDSCDPTLHWAEIGTDAEDAVATAVGDNFVWAYQRAEALAIDVARSFNDAGLNSVMSPELTSRLMAGNFDQLKALSELESKPQGKGQKMISGLRGSYGGVVMIGMLSSVAGLGLFNPVSVGAGLLLGRMAYKEEKESRVLRARAEAKANLRRFVDEVSFVVGKESRDRLKTIHRTLRDHYRDIANELSRSLNESLQATLTAAHMEDVERDSRVRELERQLDILRQVTENLDKLRPQATIGRR</sequence>
<gene>
    <name evidence="2" type="ORF">A5636_03215</name>
</gene>
<evidence type="ECO:0000313" key="2">
    <source>
        <dbReference type="EMBL" id="OBK16496.1"/>
    </source>
</evidence>
<reference evidence="2 3" key="1">
    <citation type="submission" date="2016-06" db="EMBL/GenBank/DDBJ databases">
        <authorList>
            <person name="Kjaerup R.B."/>
            <person name="Dalgaard T.S."/>
            <person name="Juul-Madsen H.R."/>
        </authorList>
    </citation>
    <scope>NUCLEOTIDE SEQUENCE [LARGE SCALE GENOMIC DNA]</scope>
    <source>
        <strain evidence="2 3">1245139.5</strain>
    </source>
</reference>
<dbReference type="Pfam" id="PF00350">
    <property type="entry name" value="Dynamin_N"/>
    <property type="match status" value="1"/>
</dbReference>